<evidence type="ECO:0000313" key="8">
    <source>
        <dbReference type="Proteomes" id="UP000315471"/>
    </source>
</evidence>
<dbReference type="InterPro" id="IPR017850">
    <property type="entry name" value="Alkaline_phosphatase_core_sf"/>
</dbReference>
<feature type="signal peptide" evidence="5">
    <location>
        <begin position="1"/>
        <end position="32"/>
    </location>
</feature>
<evidence type="ECO:0000256" key="1">
    <source>
        <dbReference type="ARBA" id="ARBA00008779"/>
    </source>
</evidence>
<dbReference type="Gene3D" id="3.30.1120.10">
    <property type="match status" value="1"/>
</dbReference>
<dbReference type="EC" id="3.1.6.1" evidence="7"/>
<keyword evidence="8" id="KW-1185">Reference proteome</keyword>
<evidence type="ECO:0000259" key="6">
    <source>
        <dbReference type="Pfam" id="PF00884"/>
    </source>
</evidence>
<reference evidence="7 8" key="1">
    <citation type="submission" date="2019-02" db="EMBL/GenBank/DDBJ databases">
        <title>Deep-cultivation of Planctomycetes and their phenomic and genomic characterization uncovers novel biology.</title>
        <authorList>
            <person name="Wiegand S."/>
            <person name="Jogler M."/>
            <person name="Boedeker C."/>
            <person name="Pinto D."/>
            <person name="Vollmers J."/>
            <person name="Rivas-Marin E."/>
            <person name="Kohn T."/>
            <person name="Peeters S.H."/>
            <person name="Heuer A."/>
            <person name="Rast P."/>
            <person name="Oberbeckmann S."/>
            <person name="Bunk B."/>
            <person name="Jeske O."/>
            <person name="Meyerdierks A."/>
            <person name="Storesund J.E."/>
            <person name="Kallscheuer N."/>
            <person name="Luecker S."/>
            <person name="Lage O.M."/>
            <person name="Pohl T."/>
            <person name="Merkel B.J."/>
            <person name="Hornburger P."/>
            <person name="Mueller R.-W."/>
            <person name="Bruemmer F."/>
            <person name="Labrenz M."/>
            <person name="Spormann A.M."/>
            <person name="Op Den Camp H."/>
            <person name="Overmann J."/>
            <person name="Amann R."/>
            <person name="Jetten M.S.M."/>
            <person name="Mascher T."/>
            <person name="Medema M.H."/>
            <person name="Devos D.P."/>
            <person name="Kaster A.-K."/>
            <person name="Ovreas L."/>
            <person name="Rohde M."/>
            <person name="Galperin M.Y."/>
            <person name="Jogler C."/>
        </authorList>
    </citation>
    <scope>NUCLEOTIDE SEQUENCE [LARGE SCALE GENOMIC DNA]</scope>
    <source>
        <strain evidence="7 8">Q31b</strain>
    </source>
</reference>
<evidence type="ECO:0000256" key="2">
    <source>
        <dbReference type="ARBA" id="ARBA00022723"/>
    </source>
</evidence>
<dbReference type="InterPro" id="IPR050738">
    <property type="entry name" value="Sulfatase"/>
</dbReference>
<evidence type="ECO:0000256" key="5">
    <source>
        <dbReference type="SAM" id="SignalP"/>
    </source>
</evidence>
<evidence type="ECO:0000313" key="7">
    <source>
        <dbReference type="EMBL" id="TWU43516.1"/>
    </source>
</evidence>
<dbReference type="RefSeq" id="WP_231617504.1">
    <property type="nucleotide sequence ID" value="NZ_SJPY01000003.1"/>
</dbReference>
<dbReference type="PANTHER" id="PTHR42693">
    <property type="entry name" value="ARYLSULFATASE FAMILY MEMBER"/>
    <property type="match status" value="1"/>
</dbReference>
<organism evidence="7 8">
    <name type="scientific">Novipirellula aureliae</name>
    <dbReference type="NCBI Taxonomy" id="2527966"/>
    <lineage>
        <taxon>Bacteria</taxon>
        <taxon>Pseudomonadati</taxon>
        <taxon>Planctomycetota</taxon>
        <taxon>Planctomycetia</taxon>
        <taxon>Pirellulales</taxon>
        <taxon>Pirellulaceae</taxon>
        <taxon>Novipirellula</taxon>
    </lineage>
</organism>
<feature type="domain" description="Sulfatase N-terminal" evidence="6">
    <location>
        <begin position="36"/>
        <end position="338"/>
    </location>
</feature>
<dbReference type="SUPFAM" id="SSF53649">
    <property type="entry name" value="Alkaline phosphatase-like"/>
    <property type="match status" value="1"/>
</dbReference>
<name>A0A5C6E7S4_9BACT</name>
<keyword evidence="3 7" id="KW-0378">Hydrolase</keyword>
<dbReference type="GO" id="GO:0046872">
    <property type="term" value="F:metal ion binding"/>
    <property type="evidence" value="ECO:0007669"/>
    <property type="project" value="UniProtKB-KW"/>
</dbReference>
<keyword evidence="5" id="KW-0732">Signal</keyword>
<evidence type="ECO:0000256" key="4">
    <source>
        <dbReference type="ARBA" id="ARBA00022837"/>
    </source>
</evidence>
<dbReference type="EMBL" id="SJPY01000003">
    <property type="protein sequence ID" value="TWU43516.1"/>
    <property type="molecule type" value="Genomic_DNA"/>
</dbReference>
<dbReference type="Gene3D" id="3.40.720.10">
    <property type="entry name" value="Alkaline Phosphatase, subunit A"/>
    <property type="match status" value="1"/>
</dbReference>
<dbReference type="PANTHER" id="PTHR42693:SF27">
    <property type="entry name" value="ARYLSULFATASE B [PRECURSOR]"/>
    <property type="match status" value="1"/>
</dbReference>
<keyword evidence="4" id="KW-0106">Calcium</keyword>
<dbReference type="AlphaFoldDB" id="A0A5C6E7S4"/>
<comment type="similarity">
    <text evidence="1">Belongs to the sulfatase family.</text>
</comment>
<comment type="caution">
    <text evidence="7">The sequence shown here is derived from an EMBL/GenBank/DDBJ whole genome shotgun (WGS) entry which is preliminary data.</text>
</comment>
<gene>
    <name evidence="7" type="primary">atsA_22</name>
    <name evidence="7" type="ORF">Q31b_25570</name>
</gene>
<dbReference type="PROSITE" id="PS00149">
    <property type="entry name" value="SULFATASE_2"/>
    <property type="match status" value="1"/>
</dbReference>
<dbReference type="GO" id="GO:0004065">
    <property type="term" value="F:arylsulfatase activity"/>
    <property type="evidence" value="ECO:0007669"/>
    <property type="project" value="UniProtKB-EC"/>
</dbReference>
<dbReference type="InterPro" id="IPR024607">
    <property type="entry name" value="Sulfatase_CS"/>
</dbReference>
<accession>A0A5C6E7S4</accession>
<evidence type="ECO:0000256" key="3">
    <source>
        <dbReference type="ARBA" id="ARBA00022801"/>
    </source>
</evidence>
<sequence length="459" mass="50280" precursor="true">MSLSNFQPIRRLCYSLVLLSASILAVPCIASAEAHKNIVILLADDLGWGDVGFHGGSAQTPNIDRLAAEGVELNRFYAYPACSPARAAMLTGRFPGRYGIVGPVRPRDEGLPMSEQLYPALLQKAGYQTSLIGKWHLGVAGDNANVNQRGFDLFYGFMDASVDYFKHTGLRGQIDWQRNGQTIIEEGYSTDLLANEAVRQITTRNKRKPFCMVVSFNAPHSPFQAPEALIAKYRGRLNERAATYAAMIDSMDQGIGRILAEIDRQNLRNDTIVVFTSDNGAVRIGTNAPFRGRKREVYEGGIHVPCVIRDPGLLKAGTKNEQLCAIHDLFPTLAEATGLTVSPTKPLDGTSLWSQWISGKPTSRTIVIAENDHAIIRDDWKLIQLANGNTELYNLQSDPSEARNLAKTEAKIASMLLSKLTQYKVVVKTDGPATDLFESVVAEQETPKALTASAAESTR</sequence>
<dbReference type="InterPro" id="IPR000917">
    <property type="entry name" value="Sulfatase_N"/>
</dbReference>
<dbReference type="Pfam" id="PF00884">
    <property type="entry name" value="Sulfatase"/>
    <property type="match status" value="1"/>
</dbReference>
<keyword evidence="2" id="KW-0479">Metal-binding</keyword>
<feature type="chain" id="PRO_5022771325" evidence="5">
    <location>
        <begin position="33"/>
        <end position="459"/>
    </location>
</feature>
<dbReference type="Proteomes" id="UP000315471">
    <property type="component" value="Unassembled WGS sequence"/>
</dbReference>
<proteinExistence type="inferred from homology"/>
<protein>
    <submittedName>
        <fullName evidence="7">Arylsulfatase</fullName>
        <ecNumber evidence="7">3.1.6.1</ecNumber>
    </submittedName>
</protein>